<feature type="domain" description="Neurotrophin 1 N-terminal" evidence="7">
    <location>
        <begin position="84"/>
        <end position="175"/>
    </location>
</feature>
<proteinExistence type="predicted"/>
<feature type="signal peptide" evidence="5">
    <location>
        <begin position="1"/>
        <end position="22"/>
    </location>
</feature>
<feature type="domain" description="Spaetzle" evidence="6">
    <location>
        <begin position="553"/>
        <end position="642"/>
    </location>
</feature>
<dbReference type="AlphaFoldDB" id="A0A1A9V4A0"/>
<dbReference type="PANTHER" id="PTHR23199:SF12">
    <property type="entry name" value="NEUROTROPHIN 1-RELATED"/>
    <property type="match status" value="1"/>
</dbReference>
<feature type="region of interest" description="Disordered" evidence="4">
    <location>
        <begin position="762"/>
        <end position="791"/>
    </location>
</feature>
<sequence length="1134" mass="128182">MSQSVRFHYWSLLLYTVCVACASQEDLVDFDFSDLKEIDWNYDTNSDISNDRSKKPAKINENLVRFSEEDDLELNENQVNPFDWREKVLRNALSKALTNKSLRQKFVEVMPILRVLSKQQRLALSALISAQINAKKGQELKLEQVRLMFGDDKNLLIPIVYDIANLVRNSAKKYIKFNYDVKDLADFSKSKTSAYTAKRNFNLSPADLIEEEESNTGILTFPLIKENNDRETDSLESFLANGSQEILDPKSINEELQTVDDNNPQNLTQASEVVTIAAEMAEIADPMDINYELQSHINSSRTRRSLETREFVHKLARSVPIAISEEDFLRSSYGRSLKLNTTVFAQPKDNNQVTSPSIENEKFHESQKRTDEDAKLALEAYQIVEDLALADLNGTEVEEEDVEESDDSLDKGTEIEEVVDISNKNPDEVLPKPEELIGGPRYRIRKPIPAKIVVAKRKRVQVRARPKEEPGIILGAVPPPRNCERFTASMCIKTDDYPIDQIMGSIRRHRNAMVALLAEYNEKWNSIDTGEDFDDYTFTKRRREDENTPGGGMCQSIVRYARPQKARSASGEWKYIVNTGQHTQTLRLEKCSSPQESCSYLNQNYRSHCAQVYNYHRLLSWDKNRGLHVDIFKVPTCCSCQVDGYRQKFPPLAGLKQDFTQSYKGELYHDDLDYNGEDDDEDDDFGFSYHKHDSTFDANELLLGSNKVRNKVPSPTVGSYLSPPVKAHYEPKYTFDAQRDTASVIVKPSLVATTSKNNYLREFTRRRPHKSFNEPRADQEYSPSEPHPEREVNIFGTPIAKGDSTHQKRKPIYSVPYIASNSSHSGSTISTSTSRDSWIPSVSPTAITASTGAIRPFTPTSSFTSYKSRIDTNAYQKPSTISTITTSTKTISDRSITAASLPQQYYTTRSTNVRLSDGDVSKSKTRFRVSYTIAPTLTTSKATNISETAATTTTTTTTTTNASSVKTTESIKTTSQRPDIYALNPELFNNRHRLKYNISSAQTSTAPPSPKRINYSYHPIIDYFEHNRRVTAQNVISTPHSSVSNSGKRTENPIPHNDSTRSQYYAHNTPRAVTVNAYKPKHTERRIGYGADSDGRNVGILNYIDNSEISATSVSPSAGQEVTDVWHPVVVQEF</sequence>
<dbReference type="Proteomes" id="UP000078200">
    <property type="component" value="Unassembled WGS sequence"/>
</dbReference>
<dbReference type="Gene3D" id="2.10.90.10">
    <property type="entry name" value="Cystine-knot cytokines"/>
    <property type="match status" value="1"/>
</dbReference>
<dbReference type="GO" id="GO:0005121">
    <property type="term" value="F:Toll binding"/>
    <property type="evidence" value="ECO:0007669"/>
    <property type="project" value="TreeGrafter"/>
</dbReference>
<protein>
    <submittedName>
        <fullName evidence="8">Uncharacterized protein</fullName>
    </submittedName>
</protein>
<dbReference type="STRING" id="7395.A0A1A9V4A0"/>
<dbReference type="EnsemblMetazoa" id="GAUT025372-RA">
    <property type="protein sequence ID" value="GAUT025372-PA"/>
    <property type="gene ID" value="GAUT025372"/>
</dbReference>
<dbReference type="Pfam" id="PF24103">
    <property type="entry name" value="NT_N"/>
    <property type="match status" value="1"/>
</dbReference>
<feature type="compositionally biased region" description="Polar residues" evidence="4">
    <location>
        <begin position="1038"/>
        <end position="1047"/>
    </location>
</feature>
<dbReference type="Pfam" id="PF16077">
    <property type="entry name" value="Spaetzle"/>
    <property type="match status" value="1"/>
</dbReference>
<keyword evidence="3" id="KW-0325">Glycoprotein</keyword>
<evidence type="ECO:0000256" key="3">
    <source>
        <dbReference type="ARBA" id="ARBA00023180"/>
    </source>
</evidence>
<evidence type="ECO:0000256" key="1">
    <source>
        <dbReference type="ARBA" id="ARBA00022729"/>
    </source>
</evidence>
<reference evidence="8" key="1">
    <citation type="submission" date="2020-05" db="UniProtKB">
        <authorList>
            <consortium name="EnsemblMetazoa"/>
        </authorList>
    </citation>
    <scope>IDENTIFICATION</scope>
    <source>
        <strain evidence="8">TTRI</strain>
    </source>
</reference>
<keyword evidence="1 5" id="KW-0732">Signal</keyword>
<dbReference type="InterPro" id="IPR029034">
    <property type="entry name" value="Cystine-knot_cytokine"/>
</dbReference>
<keyword evidence="9" id="KW-1185">Reference proteome</keyword>
<dbReference type="InterPro" id="IPR052444">
    <property type="entry name" value="Spz/Toll_ligand-like"/>
</dbReference>
<dbReference type="GO" id="GO:0045087">
    <property type="term" value="P:innate immune response"/>
    <property type="evidence" value="ECO:0007669"/>
    <property type="project" value="TreeGrafter"/>
</dbReference>
<dbReference type="SUPFAM" id="SSF57501">
    <property type="entry name" value="Cystine-knot cytokines"/>
    <property type="match status" value="1"/>
</dbReference>
<organism evidence="8 9">
    <name type="scientific">Glossina austeni</name>
    <name type="common">Savannah tsetse fly</name>
    <dbReference type="NCBI Taxonomy" id="7395"/>
    <lineage>
        <taxon>Eukaryota</taxon>
        <taxon>Metazoa</taxon>
        <taxon>Ecdysozoa</taxon>
        <taxon>Arthropoda</taxon>
        <taxon>Hexapoda</taxon>
        <taxon>Insecta</taxon>
        <taxon>Pterygota</taxon>
        <taxon>Neoptera</taxon>
        <taxon>Endopterygota</taxon>
        <taxon>Diptera</taxon>
        <taxon>Brachycera</taxon>
        <taxon>Muscomorpha</taxon>
        <taxon>Hippoboscoidea</taxon>
        <taxon>Glossinidae</taxon>
        <taxon>Glossina</taxon>
    </lineage>
</organism>
<feature type="region of interest" description="Disordered" evidence="4">
    <location>
        <begin position="348"/>
        <end position="370"/>
    </location>
</feature>
<dbReference type="GO" id="GO:0008083">
    <property type="term" value="F:growth factor activity"/>
    <property type="evidence" value="ECO:0007669"/>
    <property type="project" value="TreeGrafter"/>
</dbReference>
<keyword evidence="2" id="KW-1015">Disulfide bond</keyword>
<feature type="compositionally biased region" description="Polar residues" evidence="4">
    <location>
        <begin position="348"/>
        <end position="358"/>
    </location>
</feature>
<feature type="chain" id="PRO_5008399079" evidence="5">
    <location>
        <begin position="23"/>
        <end position="1134"/>
    </location>
</feature>
<dbReference type="InterPro" id="IPR032104">
    <property type="entry name" value="Spaetzle"/>
</dbReference>
<evidence type="ECO:0000259" key="6">
    <source>
        <dbReference type="Pfam" id="PF16077"/>
    </source>
</evidence>
<dbReference type="InterPro" id="IPR056200">
    <property type="entry name" value="NT_N"/>
</dbReference>
<dbReference type="VEuPathDB" id="VectorBase:GAUT025372"/>
<dbReference type="PANTHER" id="PTHR23199">
    <property type="entry name" value="NEUROTROPHIN 1-RELATED"/>
    <property type="match status" value="1"/>
</dbReference>
<evidence type="ECO:0000313" key="9">
    <source>
        <dbReference type="Proteomes" id="UP000078200"/>
    </source>
</evidence>
<evidence type="ECO:0000256" key="2">
    <source>
        <dbReference type="ARBA" id="ARBA00023157"/>
    </source>
</evidence>
<evidence type="ECO:0000256" key="5">
    <source>
        <dbReference type="SAM" id="SignalP"/>
    </source>
</evidence>
<name>A0A1A9V4A0_GLOAU</name>
<evidence type="ECO:0000256" key="4">
    <source>
        <dbReference type="SAM" id="MobiDB-lite"/>
    </source>
</evidence>
<evidence type="ECO:0000259" key="7">
    <source>
        <dbReference type="Pfam" id="PF24103"/>
    </source>
</evidence>
<accession>A0A1A9V4A0</accession>
<evidence type="ECO:0000313" key="8">
    <source>
        <dbReference type="EnsemblMetazoa" id="GAUT025372-PA"/>
    </source>
</evidence>
<feature type="region of interest" description="Disordered" evidence="4">
    <location>
        <begin position="1038"/>
        <end position="1062"/>
    </location>
</feature>
<dbReference type="GO" id="GO:0021556">
    <property type="term" value="P:central nervous system formation"/>
    <property type="evidence" value="ECO:0007669"/>
    <property type="project" value="TreeGrafter"/>
</dbReference>
<feature type="compositionally biased region" description="Basic and acidic residues" evidence="4">
    <location>
        <begin position="359"/>
        <end position="370"/>
    </location>
</feature>
<dbReference type="GO" id="GO:0005615">
    <property type="term" value="C:extracellular space"/>
    <property type="evidence" value="ECO:0007669"/>
    <property type="project" value="UniProtKB-ARBA"/>
</dbReference>